<dbReference type="InterPro" id="IPR050183">
    <property type="entry name" value="DsbB"/>
</dbReference>
<keyword evidence="2" id="KW-1003">Cell membrane</keyword>
<keyword evidence="5 8" id="KW-1133">Transmembrane helix</keyword>
<keyword evidence="4" id="KW-0813">Transport</keyword>
<evidence type="ECO:0000256" key="1">
    <source>
        <dbReference type="ARBA" id="ARBA00004651"/>
    </source>
</evidence>
<evidence type="ECO:0000256" key="8">
    <source>
        <dbReference type="SAM" id="Phobius"/>
    </source>
</evidence>
<feature type="transmembrane region" description="Helical" evidence="8">
    <location>
        <begin position="73"/>
        <end position="91"/>
    </location>
</feature>
<gene>
    <name evidence="9" type="ORF">EVA69_00910</name>
</gene>
<name>A0A520S6I9_9GAMM</name>
<dbReference type="GO" id="GO:0006457">
    <property type="term" value="P:protein folding"/>
    <property type="evidence" value="ECO:0007669"/>
    <property type="project" value="InterPro"/>
</dbReference>
<evidence type="ECO:0000256" key="4">
    <source>
        <dbReference type="ARBA" id="ARBA00022982"/>
    </source>
</evidence>
<comment type="subcellular location">
    <subcellularLocation>
        <location evidence="1">Cell membrane</location>
        <topology evidence="1">Multi-pass membrane protein</topology>
    </subcellularLocation>
</comment>
<dbReference type="AlphaFoldDB" id="A0A520S6I9"/>
<dbReference type="PANTHER" id="PTHR36570:SF2">
    <property type="entry name" value="DISULFIDE BOND FORMATION PROTEIN B"/>
    <property type="match status" value="1"/>
</dbReference>
<evidence type="ECO:0000256" key="2">
    <source>
        <dbReference type="ARBA" id="ARBA00022475"/>
    </source>
</evidence>
<dbReference type="PANTHER" id="PTHR36570">
    <property type="entry name" value="DISULFIDE BOND FORMATION PROTEIN B"/>
    <property type="match status" value="1"/>
</dbReference>
<dbReference type="Pfam" id="PF02600">
    <property type="entry name" value="DsbB"/>
    <property type="match status" value="1"/>
</dbReference>
<accession>A0A520S6I9</accession>
<dbReference type="InterPro" id="IPR003752">
    <property type="entry name" value="DiS_bond_form_DsbB/BdbC"/>
</dbReference>
<dbReference type="GO" id="GO:0005886">
    <property type="term" value="C:plasma membrane"/>
    <property type="evidence" value="ECO:0007669"/>
    <property type="project" value="UniProtKB-SubCell"/>
</dbReference>
<dbReference type="SUPFAM" id="SSF158442">
    <property type="entry name" value="DsbB-like"/>
    <property type="match status" value="1"/>
</dbReference>
<feature type="transmembrane region" description="Helical" evidence="8">
    <location>
        <begin position="12"/>
        <end position="29"/>
    </location>
</feature>
<evidence type="ECO:0000313" key="9">
    <source>
        <dbReference type="EMBL" id="RZO78080.1"/>
    </source>
</evidence>
<keyword evidence="6 8" id="KW-0472">Membrane</keyword>
<keyword evidence="7" id="KW-0676">Redox-active center</keyword>
<evidence type="ECO:0000256" key="6">
    <source>
        <dbReference type="ARBA" id="ARBA00023136"/>
    </source>
</evidence>
<dbReference type="GO" id="GO:0015035">
    <property type="term" value="F:protein-disulfide reductase activity"/>
    <property type="evidence" value="ECO:0007669"/>
    <property type="project" value="InterPro"/>
</dbReference>
<comment type="caution">
    <text evidence="9">The sequence shown here is derived from an EMBL/GenBank/DDBJ whole genome shotgun (WGS) entry which is preliminary data.</text>
</comment>
<evidence type="ECO:0000256" key="5">
    <source>
        <dbReference type="ARBA" id="ARBA00022989"/>
    </source>
</evidence>
<dbReference type="Gene3D" id="1.20.1550.10">
    <property type="entry name" value="DsbB-like"/>
    <property type="match status" value="1"/>
</dbReference>
<proteinExistence type="predicted"/>
<organism evidence="9 10">
    <name type="scientific">OM182 bacterium</name>
    <dbReference type="NCBI Taxonomy" id="2510334"/>
    <lineage>
        <taxon>Bacteria</taxon>
        <taxon>Pseudomonadati</taxon>
        <taxon>Pseudomonadota</taxon>
        <taxon>Gammaproteobacteria</taxon>
        <taxon>OMG group</taxon>
        <taxon>OM182 clade</taxon>
    </lineage>
</organism>
<keyword evidence="3 8" id="KW-0812">Transmembrane</keyword>
<evidence type="ECO:0000256" key="3">
    <source>
        <dbReference type="ARBA" id="ARBA00022692"/>
    </source>
</evidence>
<reference evidence="9 10" key="1">
    <citation type="submission" date="2019-02" db="EMBL/GenBank/DDBJ databases">
        <title>Prokaryotic population dynamics and viral predation in marine succession experiment using metagenomics: the confinement effect.</title>
        <authorList>
            <person name="Haro-Moreno J.M."/>
            <person name="Rodriguez-Valera F."/>
            <person name="Lopez-Perez M."/>
        </authorList>
    </citation>
    <scope>NUCLEOTIDE SEQUENCE [LARGE SCALE GENOMIC DNA]</scope>
    <source>
        <strain evidence="9">MED-G158</strain>
    </source>
</reference>
<evidence type="ECO:0000256" key="7">
    <source>
        <dbReference type="ARBA" id="ARBA00023284"/>
    </source>
</evidence>
<protein>
    <submittedName>
        <fullName evidence="9">Disulfide bond formation protein B</fullName>
    </submittedName>
</protein>
<dbReference type="EMBL" id="SHAH01000006">
    <property type="protein sequence ID" value="RZO78080.1"/>
    <property type="molecule type" value="Genomic_DNA"/>
</dbReference>
<feature type="transmembrane region" description="Helical" evidence="8">
    <location>
        <begin position="140"/>
        <end position="160"/>
    </location>
</feature>
<sequence>MLYKLGENRYFWLTGIIYLTLMEAIALYYQYGPGMWYPCALCVQVRAWVMGSLIFSVMGAILAKNFWWRWMSLNLSIVLMAGALHTSYYAFGVEQGTVISSCTMGAGFPEFMPLDQWVPVLFEAQGMCGQSPPMPLGVSMVEALLVTLFIPLLVLVAVWVSHVQKIIAGETD</sequence>
<dbReference type="Proteomes" id="UP000320404">
    <property type="component" value="Unassembled WGS sequence"/>
</dbReference>
<feature type="transmembrane region" description="Helical" evidence="8">
    <location>
        <begin position="35"/>
        <end position="61"/>
    </location>
</feature>
<dbReference type="InterPro" id="IPR023380">
    <property type="entry name" value="DsbB-like_sf"/>
</dbReference>
<keyword evidence="4" id="KW-0249">Electron transport</keyword>
<evidence type="ECO:0000313" key="10">
    <source>
        <dbReference type="Proteomes" id="UP000320404"/>
    </source>
</evidence>